<reference evidence="1 2" key="1">
    <citation type="submission" date="2021-06" db="EMBL/GenBank/DDBJ databases">
        <authorList>
            <person name="Sun Q."/>
            <person name="Li D."/>
        </authorList>
    </citation>
    <scope>NUCLEOTIDE SEQUENCE [LARGE SCALE GENOMIC DNA]</scope>
    <source>
        <strain evidence="1 2">MSJ-1</strain>
    </source>
</reference>
<proteinExistence type="predicted"/>
<accession>A0ABS6FHG1</accession>
<name>A0ABS6FHG1_9FIRM</name>
<evidence type="ECO:0000313" key="1">
    <source>
        <dbReference type="EMBL" id="MBU5669608.1"/>
    </source>
</evidence>
<organism evidence="1 2">
    <name type="scientific">Peptoniphilus ovalis</name>
    <dbReference type="NCBI Taxonomy" id="2841503"/>
    <lineage>
        <taxon>Bacteria</taxon>
        <taxon>Bacillati</taxon>
        <taxon>Bacillota</taxon>
        <taxon>Tissierellia</taxon>
        <taxon>Tissierellales</taxon>
        <taxon>Peptoniphilaceae</taxon>
        <taxon>Peptoniphilus</taxon>
    </lineage>
</organism>
<dbReference type="Proteomes" id="UP000783742">
    <property type="component" value="Unassembled WGS sequence"/>
</dbReference>
<evidence type="ECO:0000313" key="2">
    <source>
        <dbReference type="Proteomes" id="UP000783742"/>
    </source>
</evidence>
<evidence type="ECO:0008006" key="3">
    <source>
        <dbReference type="Google" id="ProtNLM"/>
    </source>
</evidence>
<comment type="caution">
    <text evidence="1">The sequence shown here is derived from an EMBL/GenBank/DDBJ whole genome shotgun (WGS) entry which is preliminary data.</text>
</comment>
<dbReference type="EMBL" id="JAHLQO010000004">
    <property type="protein sequence ID" value="MBU5669608.1"/>
    <property type="molecule type" value="Genomic_DNA"/>
</dbReference>
<gene>
    <name evidence="1" type="ORF">KQI68_07115</name>
</gene>
<keyword evidence="2" id="KW-1185">Reference proteome</keyword>
<sequence length="69" mass="8120">MENIVFLVDRIIEKLEQEIKNEPETFDPYEQGFSDGEINGAYYVRNEISNLMHQKARREEENELGGIDD</sequence>
<protein>
    <recommendedName>
        <fullName evidence="3">Phage protein</fullName>
    </recommendedName>
</protein>
<dbReference type="RefSeq" id="WP_216549443.1">
    <property type="nucleotide sequence ID" value="NZ_JAHLQO010000004.1"/>
</dbReference>